<accession>A0A0P0UZS9</accession>
<sequence>MFLSGQFLSTSRTFPLECTSTDIETLWLSKYAPILLAGLTYCWCIHHREKLLHIINQKLVEEPLVPLLKIHHGHVTLQRYTVLAKIMHDLLYLKILRHNCRRKKAT</sequence>
<dbReference type="Proteomes" id="UP000059680">
    <property type="component" value="Chromosome 1"/>
</dbReference>
<evidence type="ECO:0000313" key="1">
    <source>
        <dbReference type="EMBL" id="BAS70803.1"/>
    </source>
</evidence>
<dbReference type="EMBL" id="AP014957">
    <property type="protein sequence ID" value="BAS70803.1"/>
    <property type="molecule type" value="Genomic_DNA"/>
</dbReference>
<dbReference type="AlphaFoldDB" id="A0A0P0UZS9"/>
<proteinExistence type="predicted"/>
<reference evidence="1 2" key="3">
    <citation type="journal article" date="2013" name="Rice">
        <title>Improvement of the Oryza sativa Nipponbare reference genome using next generation sequence and optical map data.</title>
        <authorList>
            <person name="Kawahara Y."/>
            <person name="de la Bastide M."/>
            <person name="Hamilton J.P."/>
            <person name="Kanamori H."/>
            <person name="McCombie W.R."/>
            <person name="Ouyang S."/>
            <person name="Schwartz D.C."/>
            <person name="Tanaka T."/>
            <person name="Wu J."/>
            <person name="Zhou S."/>
            <person name="Childs K.L."/>
            <person name="Davidson R.M."/>
            <person name="Lin H."/>
            <person name="Quesada-Ocampo L."/>
            <person name="Vaillancourt B."/>
            <person name="Sakai H."/>
            <person name="Lee S.S."/>
            <person name="Kim J."/>
            <person name="Numa H."/>
            <person name="Itoh T."/>
            <person name="Buell C.R."/>
            <person name="Matsumoto T."/>
        </authorList>
    </citation>
    <scope>NUCLEOTIDE SEQUENCE [LARGE SCALE GENOMIC DNA]</scope>
    <source>
        <strain evidence="2">cv. Nipponbare</strain>
    </source>
</reference>
<gene>
    <name evidence="1" type="ordered locus">Os01g0188525</name>
    <name evidence="1" type="ORF">OSNPB_010188525</name>
</gene>
<dbReference type="PaxDb" id="39947-A0A0P0UZS9"/>
<reference evidence="1 2" key="2">
    <citation type="journal article" date="2013" name="Plant Cell Physiol.">
        <title>Rice Annotation Project Database (RAP-DB): an integrative and interactive database for rice genomics.</title>
        <authorList>
            <person name="Sakai H."/>
            <person name="Lee S.S."/>
            <person name="Tanaka T."/>
            <person name="Numa H."/>
            <person name="Kim J."/>
            <person name="Kawahara Y."/>
            <person name="Wakimoto H."/>
            <person name="Yang C.C."/>
            <person name="Iwamoto M."/>
            <person name="Abe T."/>
            <person name="Yamada Y."/>
            <person name="Muto A."/>
            <person name="Inokuchi H."/>
            <person name="Ikemura T."/>
            <person name="Matsumoto T."/>
            <person name="Sasaki T."/>
            <person name="Itoh T."/>
        </authorList>
    </citation>
    <scope>NUCLEOTIDE SEQUENCE [LARGE SCALE GENOMIC DNA]</scope>
    <source>
        <strain evidence="2">cv. Nipponbare</strain>
    </source>
</reference>
<organism evidence="1 2">
    <name type="scientific">Oryza sativa subsp. japonica</name>
    <name type="common">Rice</name>
    <dbReference type="NCBI Taxonomy" id="39947"/>
    <lineage>
        <taxon>Eukaryota</taxon>
        <taxon>Viridiplantae</taxon>
        <taxon>Streptophyta</taxon>
        <taxon>Embryophyta</taxon>
        <taxon>Tracheophyta</taxon>
        <taxon>Spermatophyta</taxon>
        <taxon>Magnoliopsida</taxon>
        <taxon>Liliopsida</taxon>
        <taxon>Poales</taxon>
        <taxon>Poaceae</taxon>
        <taxon>BOP clade</taxon>
        <taxon>Oryzoideae</taxon>
        <taxon>Oryzeae</taxon>
        <taxon>Oryzinae</taxon>
        <taxon>Oryza</taxon>
        <taxon>Oryza sativa</taxon>
    </lineage>
</organism>
<protein>
    <submittedName>
        <fullName evidence="1">Os01g0188525 protein</fullName>
    </submittedName>
</protein>
<name>A0A0P0UZS9_ORYSJ</name>
<dbReference type="InParanoid" id="A0A0P0UZS9"/>
<keyword evidence="2" id="KW-1185">Reference proteome</keyword>
<reference evidence="2" key="1">
    <citation type="journal article" date="2005" name="Nature">
        <title>The map-based sequence of the rice genome.</title>
        <authorList>
            <consortium name="International rice genome sequencing project (IRGSP)"/>
            <person name="Matsumoto T."/>
            <person name="Wu J."/>
            <person name="Kanamori H."/>
            <person name="Katayose Y."/>
            <person name="Fujisawa M."/>
            <person name="Namiki N."/>
            <person name="Mizuno H."/>
            <person name="Yamamoto K."/>
            <person name="Antonio B.A."/>
            <person name="Baba T."/>
            <person name="Sakata K."/>
            <person name="Nagamura Y."/>
            <person name="Aoki H."/>
            <person name="Arikawa K."/>
            <person name="Arita K."/>
            <person name="Bito T."/>
            <person name="Chiden Y."/>
            <person name="Fujitsuka N."/>
            <person name="Fukunaka R."/>
            <person name="Hamada M."/>
            <person name="Harada C."/>
            <person name="Hayashi A."/>
            <person name="Hijishita S."/>
            <person name="Honda M."/>
            <person name="Hosokawa S."/>
            <person name="Ichikawa Y."/>
            <person name="Idonuma A."/>
            <person name="Iijima M."/>
            <person name="Ikeda M."/>
            <person name="Ikeno M."/>
            <person name="Ito K."/>
            <person name="Ito S."/>
            <person name="Ito T."/>
            <person name="Ito Y."/>
            <person name="Ito Y."/>
            <person name="Iwabuchi A."/>
            <person name="Kamiya K."/>
            <person name="Karasawa W."/>
            <person name="Kurita K."/>
            <person name="Katagiri S."/>
            <person name="Kikuta A."/>
            <person name="Kobayashi H."/>
            <person name="Kobayashi N."/>
            <person name="Machita K."/>
            <person name="Maehara T."/>
            <person name="Masukawa M."/>
            <person name="Mizubayashi T."/>
            <person name="Mukai Y."/>
            <person name="Nagasaki H."/>
            <person name="Nagata Y."/>
            <person name="Naito S."/>
            <person name="Nakashima M."/>
            <person name="Nakama Y."/>
            <person name="Nakamichi Y."/>
            <person name="Nakamura M."/>
            <person name="Meguro A."/>
            <person name="Negishi M."/>
            <person name="Ohta I."/>
            <person name="Ohta T."/>
            <person name="Okamoto M."/>
            <person name="Ono N."/>
            <person name="Saji S."/>
            <person name="Sakaguchi M."/>
            <person name="Sakai K."/>
            <person name="Shibata M."/>
            <person name="Shimokawa T."/>
            <person name="Song J."/>
            <person name="Takazaki Y."/>
            <person name="Terasawa K."/>
            <person name="Tsugane M."/>
            <person name="Tsuji K."/>
            <person name="Ueda S."/>
            <person name="Waki K."/>
            <person name="Yamagata H."/>
            <person name="Yamamoto M."/>
            <person name="Yamamoto S."/>
            <person name="Yamane H."/>
            <person name="Yoshiki S."/>
            <person name="Yoshihara R."/>
            <person name="Yukawa K."/>
            <person name="Zhong H."/>
            <person name="Yano M."/>
            <person name="Yuan Q."/>
            <person name="Ouyang S."/>
            <person name="Liu J."/>
            <person name="Jones K.M."/>
            <person name="Gansberger K."/>
            <person name="Moffat K."/>
            <person name="Hill J."/>
            <person name="Bera J."/>
            <person name="Fadrosh D."/>
            <person name="Jin S."/>
            <person name="Johri S."/>
            <person name="Kim M."/>
            <person name="Overton L."/>
            <person name="Reardon M."/>
            <person name="Tsitrin T."/>
            <person name="Vuong H."/>
            <person name="Weaver B."/>
            <person name="Ciecko A."/>
            <person name="Tallon L."/>
            <person name="Jackson J."/>
            <person name="Pai G."/>
            <person name="Aken S.V."/>
            <person name="Utterback T."/>
            <person name="Reidmuller S."/>
            <person name="Feldblyum T."/>
            <person name="Hsiao J."/>
            <person name="Zismann V."/>
            <person name="Iobst S."/>
            <person name="de Vazeille A.R."/>
            <person name="Buell C.R."/>
            <person name="Ying K."/>
            <person name="Li Y."/>
            <person name="Lu T."/>
            <person name="Huang Y."/>
            <person name="Zhao Q."/>
            <person name="Feng Q."/>
            <person name="Zhang L."/>
            <person name="Zhu J."/>
            <person name="Weng Q."/>
            <person name="Mu J."/>
            <person name="Lu Y."/>
            <person name="Fan D."/>
            <person name="Liu Y."/>
            <person name="Guan J."/>
            <person name="Zhang Y."/>
            <person name="Yu S."/>
            <person name="Liu X."/>
            <person name="Zhang Y."/>
            <person name="Hong G."/>
            <person name="Han B."/>
            <person name="Choisne N."/>
            <person name="Demange N."/>
            <person name="Orjeda G."/>
            <person name="Samain S."/>
            <person name="Cattolico L."/>
            <person name="Pelletier E."/>
            <person name="Couloux A."/>
            <person name="Segurens B."/>
            <person name="Wincker P."/>
            <person name="D'Hont A."/>
            <person name="Scarpelli C."/>
            <person name="Weissenbach J."/>
            <person name="Salanoubat M."/>
            <person name="Quetier F."/>
            <person name="Yu Y."/>
            <person name="Kim H.R."/>
            <person name="Rambo T."/>
            <person name="Currie J."/>
            <person name="Collura K."/>
            <person name="Luo M."/>
            <person name="Yang T."/>
            <person name="Ammiraju J.S.S."/>
            <person name="Engler F."/>
            <person name="Soderlund C."/>
            <person name="Wing R.A."/>
            <person name="Palmer L.E."/>
            <person name="de la Bastide M."/>
            <person name="Spiegel L."/>
            <person name="Nascimento L."/>
            <person name="Zutavern T."/>
            <person name="O'Shaughnessy A."/>
            <person name="Dike S."/>
            <person name="Dedhia N."/>
            <person name="Preston R."/>
            <person name="Balija V."/>
            <person name="McCombie W.R."/>
            <person name="Chow T."/>
            <person name="Chen H."/>
            <person name="Chung M."/>
            <person name="Chen C."/>
            <person name="Shaw J."/>
            <person name="Wu H."/>
            <person name="Hsiao K."/>
            <person name="Chao Y."/>
            <person name="Chu M."/>
            <person name="Cheng C."/>
            <person name="Hour A."/>
            <person name="Lee P."/>
            <person name="Lin S."/>
            <person name="Lin Y."/>
            <person name="Liou J."/>
            <person name="Liu S."/>
            <person name="Hsing Y."/>
            <person name="Raghuvanshi S."/>
            <person name="Mohanty A."/>
            <person name="Bharti A.K."/>
            <person name="Gaur A."/>
            <person name="Gupta V."/>
            <person name="Kumar D."/>
            <person name="Ravi V."/>
            <person name="Vij S."/>
            <person name="Kapur A."/>
            <person name="Khurana P."/>
            <person name="Khurana P."/>
            <person name="Khurana J.P."/>
            <person name="Tyagi A.K."/>
            <person name="Gaikwad K."/>
            <person name="Singh A."/>
            <person name="Dalal V."/>
            <person name="Srivastava S."/>
            <person name="Dixit A."/>
            <person name="Pal A.K."/>
            <person name="Ghazi I.A."/>
            <person name="Yadav M."/>
            <person name="Pandit A."/>
            <person name="Bhargava A."/>
            <person name="Sureshbabu K."/>
            <person name="Batra K."/>
            <person name="Sharma T.R."/>
            <person name="Mohapatra T."/>
            <person name="Singh N.K."/>
            <person name="Messing J."/>
            <person name="Nelson A.B."/>
            <person name="Fuks G."/>
            <person name="Kavchok S."/>
            <person name="Keizer G."/>
            <person name="Linton E."/>
            <person name="Llaca V."/>
            <person name="Song R."/>
            <person name="Tanyolac B."/>
            <person name="Young S."/>
            <person name="Ho-Il K."/>
            <person name="Hahn J.H."/>
            <person name="Sangsakoo G."/>
            <person name="Vanavichit A."/>
            <person name="de Mattos Luiz.A.T."/>
            <person name="Zimmer P.D."/>
            <person name="Malone G."/>
            <person name="Dellagostin O."/>
            <person name="de Oliveira A.C."/>
            <person name="Bevan M."/>
            <person name="Bancroft I."/>
            <person name="Minx P."/>
            <person name="Cordum H."/>
            <person name="Wilson R."/>
            <person name="Cheng Z."/>
            <person name="Jin W."/>
            <person name="Jiang J."/>
            <person name="Leong S.A."/>
            <person name="Iwama H."/>
            <person name="Gojobori T."/>
            <person name="Itoh T."/>
            <person name="Niimura Y."/>
            <person name="Fujii Y."/>
            <person name="Habara T."/>
            <person name="Sakai H."/>
            <person name="Sato Y."/>
            <person name="Wilson G."/>
            <person name="Kumar K."/>
            <person name="McCouch S."/>
            <person name="Juretic N."/>
            <person name="Hoen D."/>
            <person name="Wright S."/>
            <person name="Bruskiewich R."/>
            <person name="Bureau T."/>
            <person name="Miyao A."/>
            <person name="Hirochika H."/>
            <person name="Nishikawa T."/>
            <person name="Kadowaki K."/>
            <person name="Sugiura M."/>
            <person name="Burr B."/>
            <person name="Sasaki T."/>
        </authorList>
    </citation>
    <scope>NUCLEOTIDE SEQUENCE [LARGE SCALE GENOMIC DNA]</scope>
    <source>
        <strain evidence="2">cv. Nipponbare</strain>
    </source>
</reference>
<dbReference type="Gramene" id="Os01t0188525-00">
    <property type="protein sequence ID" value="Os01t0188525-00"/>
    <property type="gene ID" value="Os01g0188525"/>
</dbReference>
<evidence type="ECO:0000313" key="2">
    <source>
        <dbReference type="Proteomes" id="UP000059680"/>
    </source>
</evidence>